<organism evidence="1 2">
    <name type="scientific">Tissierella pigra</name>
    <dbReference type="NCBI Taxonomy" id="2607614"/>
    <lineage>
        <taxon>Bacteria</taxon>
        <taxon>Bacillati</taxon>
        <taxon>Bacillota</taxon>
        <taxon>Tissierellia</taxon>
        <taxon>Tissierellales</taxon>
        <taxon>Tissierellaceae</taxon>
        <taxon>Tissierella</taxon>
    </lineage>
</organism>
<name>A0A6N7Y1C1_9FIRM</name>
<dbReference type="AlphaFoldDB" id="A0A6N7Y1C1"/>
<proteinExistence type="predicted"/>
<reference evidence="1 2" key="1">
    <citation type="submission" date="2019-09" db="EMBL/GenBank/DDBJ databases">
        <title>In-depth cultivation of the pig gut microbiome towards novel bacterial diversity and tailored functional studies.</title>
        <authorList>
            <person name="Wylensek D."/>
            <person name="Hitch T.C.A."/>
            <person name="Clavel T."/>
        </authorList>
    </citation>
    <scope>NUCLEOTIDE SEQUENCE [LARGE SCALE GENOMIC DNA]</scope>
    <source>
        <strain evidence="1 2">WCA3-693-APC-4?</strain>
    </source>
</reference>
<evidence type="ECO:0000313" key="1">
    <source>
        <dbReference type="EMBL" id="MSU01800.1"/>
    </source>
</evidence>
<dbReference type="EMBL" id="VUNQ01000019">
    <property type="protein sequence ID" value="MSU01800.1"/>
    <property type="molecule type" value="Genomic_DNA"/>
</dbReference>
<dbReference type="Proteomes" id="UP000469523">
    <property type="component" value="Unassembled WGS sequence"/>
</dbReference>
<evidence type="ECO:0000313" key="2">
    <source>
        <dbReference type="Proteomes" id="UP000469523"/>
    </source>
</evidence>
<protein>
    <submittedName>
        <fullName evidence="1">Uncharacterized protein</fullName>
    </submittedName>
</protein>
<keyword evidence="2" id="KW-1185">Reference proteome</keyword>
<comment type="caution">
    <text evidence="1">The sequence shown here is derived from an EMBL/GenBank/DDBJ whole genome shotgun (WGS) entry which is preliminary data.</text>
</comment>
<dbReference type="RefSeq" id="WP_154440220.1">
    <property type="nucleotide sequence ID" value="NZ_VUNQ01000019.1"/>
</dbReference>
<accession>A0A6N7Y1C1</accession>
<gene>
    <name evidence="1" type="ORF">FYJ83_10010</name>
</gene>
<sequence>MKNIIDDTSINSVCPSCKNSIKIKVKDIGKNMTCPKCSKNVLPEVDNDFVKESERAKKSFDELDKTLKDFKERKDDLF</sequence>